<dbReference type="Gene3D" id="3.40.50.150">
    <property type="entry name" value="Vaccinia Virus protein VP39"/>
    <property type="match status" value="1"/>
</dbReference>
<evidence type="ECO:0000313" key="3">
    <source>
        <dbReference type="Proteomes" id="UP000799766"/>
    </source>
</evidence>
<dbReference type="GO" id="GO:0032259">
    <property type="term" value="P:methylation"/>
    <property type="evidence" value="ECO:0007669"/>
    <property type="project" value="UniProtKB-KW"/>
</dbReference>
<name>A0A6A6P2L6_9PEZI</name>
<evidence type="ECO:0000256" key="1">
    <source>
        <dbReference type="SAM" id="MobiDB-lite"/>
    </source>
</evidence>
<feature type="compositionally biased region" description="Low complexity" evidence="1">
    <location>
        <begin position="30"/>
        <end position="49"/>
    </location>
</feature>
<keyword evidence="2" id="KW-0489">Methyltransferase</keyword>
<evidence type="ECO:0000313" key="2">
    <source>
        <dbReference type="EMBL" id="KAF2458265.1"/>
    </source>
</evidence>
<sequence length="367" mass="41087">LKVLDLPQIHTRPDSQTLLSTLSLLTSTPPSWDCSGSESSDAPSSNSPRNQRRTRRRRAAPRIHVANDMLPRYLTSIIASDLRWIPDEDVKEEIWEQASVRLSERSGRSAMPALTRKFRIPRVTGAAAAEITIHEPALTSGNLGWKTWASSHLLAKRMARLHLPAFFDDKVKNVRLPHHFDILELGAGTGLVGIAAAAILGVRACLTDLPDIVKNLASNVEANHDIISAGSGHVVTSVLDWTAPNEFRIPDLSADGVSDRDEHEVQTHFPVILAADPLYSSEHPQLLVQTIDRWLSREASARVVVELPLRDGYRCEVEDFRSRMRNVGLRVVQEAEEIGYDDWGHGMSDRPGEVRCWWSMWSWETKQ</sequence>
<accession>A0A6A6P2L6</accession>
<dbReference type="EMBL" id="MU001678">
    <property type="protein sequence ID" value="KAF2458265.1"/>
    <property type="molecule type" value="Genomic_DNA"/>
</dbReference>
<feature type="compositionally biased region" description="Basic residues" evidence="1">
    <location>
        <begin position="50"/>
        <end position="60"/>
    </location>
</feature>
<dbReference type="Proteomes" id="UP000799766">
    <property type="component" value="Unassembled WGS sequence"/>
</dbReference>
<feature type="non-terminal residue" evidence="2">
    <location>
        <position position="1"/>
    </location>
</feature>
<dbReference type="SUPFAM" id="SSF53335">
    <property type="entry name" value="S-adenosyl-L-methionine-dependent methyltransferases"/>
    <property type="match status" value="1"/>
</dbReference>
<keyword evidence="3" id="KW-1185">Reference proteome</keyword>
<proteinExistence type="predicted"/>
<feature type="region of interest" description="Disordered" evidence="1">
    <location>
        <begin position="30"/>
        <end position="60"/>
    </location>
</feature>
<dbReference type="GO" id="GO:0005829">
    <property type="term" value="C:cytosol"/>
    <property type="evidence" value="ECO:0007669"/>
    <property type="project" value="TreeGrafter"/>
</dbReference>
<organism evidence="2 3">
    <name type="scientific">Lineolata rhizophorae</name>
    <dbReference type="NCBI Taxonomy" id="578093"/>
    <lineage>
        <taxon>Eukaryota</taxon>
        <taxon>Fungi</taxon>
        <taxon>Dikarya</taxon>
        <taxon>Ascomycota</taxon>
        <taxon>Pezizomycotina</taxon>
        <taxon>Dothideomycetes</taxon>
        <taxon>Dothideomycetes incertae sedis</taxon>
        <taxon>Lineolatales</taxon>
        <taxon>Lineolataceae</taxon>
        <taxon>Lineolata</taxon>
    </lineage>
</organism>
<dbReference type="GO" id="GO:0008757">
    <property type="term" value="F:S-adenosylmethionine-dependent methyltransferase activity"/>
    <property type="evidence" value="ECO:0007669"/>
    <property type="project" value="UniProtKB-ARBA"/>
</dbReference>
<reference evidence="2" key="1">
    <citation type="journal article" date="2020" name="Stud. Mycol.">
        <title>101 Dothideomycetes genomes: a test case for predicting lifestyles and emergence of pathogens.</title>
        <authorList>
            <person name="Haridas S."/>
            <person name="Albert R."/>
            <person name="Binder M."/>
            <person name="Bloem J."/>
            <person name="Labutti K."/>
            <person name="Salamov A."/>
            <person name="Andreopoulos B."/>
            <person name="Baker S."/>
            <person name="Barry K."/>
            <person name="Bills G."/>
            <person name="Bluhm B."/>
            <person name="Cannon C."/>
            <person name="Castanera R."/>
            <person name="Culley D."/>
            <person name="Daum C."/>
            <person name="Ezra D."/>
            <person name="Gonzalez J."/>
            <person name="Henrissat B."/>
            <person name="Kuo A."/>
            <person name="Liang C."/>
            <person name="Lipzen A."/>
            <person name="Lutzoni F."/>
            <person name="Magnuson J."/>
            <person name="Mondo S."/>
            <person name="Nolan M."/>
            <person name="Ohm R."/>
            <person name="Pangilinan J."/>
            <person name="Park H.-J."/>
            <person name="Ramirez L."/>
            <person name="Alfaro M."/>
            <person name="Sun H."/>
            <person name="Tritt A."/>
            <person name="Yoshinaga Y."/>
            <person name="Zwiers L.-H."/>
            <person name="Turgeon B."/>
            <person name="Goodwin S."/>
            <person name="Spatafora J."/>
            <person name="Crous P."/>
            <person name="Grigoriev I."/>
        </authorList>
    </citation>
    <scope>NUCLEOTIDE SEQUENCE</scope>
    <source>
        <strain evidence="2">ATCC 16933</strain>
    </source>
</reference>
<protein>
    <submittedName>
        <fullName evidence="2">Putative methyltransferase-domain-containing protein</fullName>
    </submittedName>
</protein>
<keyword evidence="2" id="KW-0808">Transferase</keyword>
<dbReference type="AlphaFoldDB" id="A0A6A6P2L6"/>
<dbReference type="InterPro" id="IPR019410">
    <property type="entry name" value="Methyltransf_16"/>
</dbReference>
<gene>
    <name evidence="2" type="ORF">BDY21DRAFT_284189</name>
</gene>
<dbReference type="InterPro" id="IPR029063">
    <property type="entry name" value="SAM-dependent_MTases_sf"/>
</dbReference>
<dbReference type="PANTHER" id="PTHR14614:SF156">
    <property type="entry name" value="PROTEIN-LYSINE N-METHYLTRANSFERASE EFM2"/>
    <property type="match status" value="1"/>
</dbReference>
<dbReference type="PANTHER" id="PTHR14614">
    <property type="entry name" value="HEPATOCELLULAR CARCINOMA-ASSOCIATED ANTIGEN"/>
    <property type="match status" value="1"/>
</dbReference>
<dbReference type="Pfam" id="PF10294">
    <property type="entry name" value="Methyltransf_16"/>
    <property type="match status" value="1"/>
</dbReference>
<dbReference type="OrthoDB" id="433955at2759"/>